<accession>A0A183SQK1</accession>
<dbReference type="PANTHER" id="PTHR34095:SF1">
    <property type="entry name" value="LARGE RIBOSOMAL SUBUNIT PROTEIN ML55"/>
    <property type="match status" value="1"/>
</dbReference>
<name>A0A183SQK1_SCHSO</name>
<gene>
    <name evidence="1" type="ORF">SSLN_LOCUS6499</name>
</gene>
<dbReference type="AlphaFoldDB" id="A0A183SQK1"/>
<dbReference type="EMBL" id="UYSU01033712">
    <property type="protein sequence ID" value="VDL92884.1"/>
    <property type="molecule type" value="Genomic_DNA"/>
</dbReference>
<organism evidence="3">
    <name type="scientific">Schistocephalus solidus</name>
    <name type="common">Tapeworm</name>
    <dbReference type="NCBI Taxonomy" id="70667"/>
    <lineage>
        <taxon>Eukaryota</taxon>
        <taxon>Metazoa</taxon>
        <taxon>Spiralia</taxon>
        <taxon>Lophotrochozoa</taxon>
        <taxon>Platyhelminthes</taxon>
        <taxon>Cestoda</taxon>
        <taxon>Eucestoda</taxon>
        <taxon>Diphyllobothriidea</taxon>
        <taxon>Diphyllobothriidae</taxon>
        <taxon>Schistocephalus</taxon>
    </lineage>
</organism>
<dbReference type="WBParaSite" id="SSLN_0000670501-mRNA-1">
    <property type="protein sequence ID" value="SSLN_0000670501-mRNA-1"/>
    <property type="gene ID" value="SSLN_0000670501"/>
</dbReference>
<dbReference type="InterPro" id="IPR018615">
    <property type="entry name" value="Ribosomal_mL55"/>
</dbReference>
<dbReference type="PANTHER" id="PTHR34095">
    <property type="entry name" value="39S RIBOSOMAL PROTEIN L55, MITOCHONDRIAL"/>
    <property type="match status" value="1"/>
</dbReference>
<dbReference type="GO" id="GO:0006412">
    <property type="term" value="P:translation"/>
    <property type="evidence" value="ECO:0007669"/>
    <property type="project" value="TreeGrafter"/>
</dbReference>
<dbReference type="OrthoDB" id="9986315at2759"/>
<dbReference type="Gene3D" id="6.20.130.20">
    <property type="entry name" value="Mitochondrial ribosomal protein L55"/>
    <property type="match status" value="1"/>
</dbReference>
<dbReference type="GO" id="GO:0003735">
    <property type="term" value="F:structural constituent of ribosome"/>
    <property type="evidence" value="ECO:0007669"/>
    <property type="project" value="InterPro"/>
</dbReference>
<proteinExistence type="predicted"/>
<dbReference type="GO" id="GO:0005762">
    <property type="term" value="C:mitochondrial large ribosomal subunit"/>
    <property type="evidence" value="ECO:0007669"/>
    <property type="project" value="InterPro"/>
</dbReference>
<keyword evidence="2" id="KW-1185">Reference proteome</keyword>
<evidence type="ECO:0000313" key="3">
    <source>
        <dbReference type="WBParaSite" id="SSLN_0000670501-mRNA-1"/>
    </source>
</evidence>
<dbReference type="STRING" id="70667.A0A183SQK1"/>
<dbReference type="InterPro" id="IPR044884">
    <property type="entry name" value="Ribosomal_mL55_sf"/>
</dbReference>
<sequence>MYPVHLVLSNGATIRIRFKEPQLSRLTTCGISLPLPILVSMSLFFSVNLRFAFVLNPCILVFCALPFQVPVNLDECSEEERQRRLLRRKPRTRLTLLEEVEDTFNPDAYSFLWSKKQTER</sequence>
<dbReference type="Proteomes" id="UP000275846">
    <property type="component" value="Unassembled WGS sequence"/>
</dbReference>
<reference evidence="3" key="1">
    <citation type="submission" date="2016-06" db="UniProtKB">
        <authorList>
            <consortium name="WormBaseParasite"/>
        </authorList>
    </citation>
    <scope>IDENTIFICATION</scope>
</reference>
<protein>
    <submittedName>
        <fullName evidence="1 3">Uncharacterized protein</fullName>
    </submittedName>
</protein>
<reference evidence="1 2" key="2">
    <citation type="submission" date="2018-11" db="EMBL/GenBank/DDBJ databases">
        <authorList>
            <consortium name="Pathogen Informatics"/>
        </authorList>
    </citation>
    <scope>NUCLEOTIDE SEQUENCE [LARGE SCALE GENOMIC DNA]</scope>
    <source>
        <strain evidence="1 2">NST_G2</strain>
    </source>
</reference>
<dbReference type="Pfam" id="PF09776">
    <property type="entry name" value="Mitoc_L55"/>
    <property type="match status" value="1"/>
</dbReference>
<evidence type="ECO:0000313" key="2">
    <source>
        <dbReference type="Proteomes" id="UP000275846"/>
    </source>
</evidence>
<evidence type="ECO:0000313" key="1">
    <source>
        <dbReference type="EMBL" id="VDL92884.1"/>
    </source>
</evidence>